<dbReference type="PANTHER" id="PTHR11092:SF0">
    <property type="entry name" value="EPIMERASE FAMILY PROTEIN SDR39U1"/>
    <property type="match status" value="1"/>
</dbReference>
<dbReference type="EMBL" id="LT670844">
    <property type="protein sequence ID" value="SHL84877.1"/>
    <property type="molecule type" value="Genomic_DNA"/>
</dbReference>
<proteinExistence type="inferred from homology"/>
<evidence type="ECO:0008006" key="7">
    <source>
        <dbReference type="Google" id="ProtNLM"/>
    </source>
</evidence>
<dbReference type="PANTHER" id="PTHR11092">
    <property type="entry name" value="SUGAR NUCLEOTIDE EPIMERASE RELATED"/>
    <property type="match status" value="1"/>
</dbReference>
<protein>
    <recommendedName>
        <fullName evidence="7">SulA-family protein</fullName>
    </recommendedName>
</protein>
<keyword evidence="2" id="KW-1133">Transmembrane helix</keyword>
<dbReference type="InterPro" id="IPR013549">
    <property type="entry name" value="DUF1731"/>
</dbReference>
<dbReference type="Pfam" id="PF01370">
    <property type="entry name" value="Epimerase"/>
    <property type="match status" value="1"/>
</dbReference>
<organism evidence="5 6">
    <name type="scientific">Bradyrhizobium lablabi</name>
    <dbReference type="NCBI Taxonomy" id="722472"/>
    <lineage>
        <taxon>Bacteria</taxon>
        <taxon>Pseudomonadati</taxon>
        <taxon>Pseudomonadota</taxon>
        <taxon>Alphaproteobacteria</taxon>
        <taxon>Hyphomicrobiales</taxon>
        <taxon>Nitrobacteraceae</taxon>
        <taxon>Bradyrhizobium</taxon>
    </lineage>
</organism>
<dbReference type="AlphaFoldDB" id="A0A1M7DZJ5"/>
<feature type="transmembrane region" description="Helical" evidence="2">
    <location>
        <begin position="107"/>
        <end position="126"/>
    </location>
</feature>
<dbReference type="NCBIfam" id="TIGR01777">
    <property type="entry name" value="yfcH"/>
    <property type="match status" value="1"/>
</dbReference>
<evidence type="ECO:0000259" key="3">
    <source>
        <dbReference type="Pfam" id="PF01370"/>
    </source>
</evidence>
<feature type="transmembrane region" description="Helical" evidence="2">
    <location>
        <begin position="44"/>
        <end position="61"/>
    </location>
</feature>
<feature type="transmembrane region" description="Helical" evidence="2">
    <location>
        <begin position="6"/>
        <end position="23"/>
    </location>
</feature>
<evidence type="ECO:0000256" key="1">
    <source>
        <dbReference type="ARBA" id="ARBA00009353"/>
    </source>
</evidence>
<feature type="transmembrane region" description="Helical" evidence="2">
    <location>
        <begin position="138"/>
        <end position="159"/>
    </location>
</feature>
<keyword evidence="2" id="KW-0812">Transmembrane</keyword>
<dbReference type="InterPro" id="IPR036291">
    <property type="entry name" value="NAD(P)-bd_dom_sf"/>
</dbReference>
<sequence length="479" mass="52489">MTSPYLWTLIAIQIAMGAFDTLYHHEMTERLAWRPSQRHELQLHSVRNALYALLFLTLGWLEVHGIWAILVIAVLVVEVVITLMDFVEEDMSRKLPASERINHTLLALNYGAILVLLLPILIEWAGDASAVKPAYHGFWSILAAVSAIGVGVSGLRDFAASKRLARMTHAPAGGLAKELSGRQTVMVTGATGFIGSRLVAGLTEAGHQVIALVRNPAKIDLLHPPITLITSLDQLPPDAKIDAIVNLAGEPIGNGLWTEAKRRKMIDSRIGMTEDIVRLIARLERRPAVLVNGSAIGWYGLWQDQPLTESAKAHACFSHELCDAWEKAASRAAEHGVRVVYLRIGLVVGTEGGLLTRMLTPFEFGLGGPIGSGQQWMSWIERDDLIRLIVHAVARPDINGPINATAPIPVRNMKFTEELGHRLGRPAIFRVPGTLLHYLAGDFADELLLGGQRVIPNKALSSGFVFRHETLRSAFEAIL</sequence>
<evidence type="ECO:0000313" key="5">
    <source>
        <dbReference type="EMBL" id="SHL84877.1"/>
    </source>
</evidence>
<dbReference type="CDD" id="cd05242">
    <property type="entry name" value="SDR_a8"/>
    <property type="match status" value="1"/>
</dbReference>
<dbReference type="InterPro" id="IPR001509">
    <property type="entry name" value="Epimerase_deHydtase"/>
</dbReference>
<feature type="domain" description="DUF1731" evidence="4">
    <location>
        <begin position="431"/>
        <end position="478"/>
    </location>
</feature>
<keyword evidence="2" id="KW-0472">Membrane</keyword>
<evidence type="ECO:0000256" key="2">
    <source>
        <dbReference type="SAM" id="Phobius"/>
    </source>
</evidence>
<accession>A0A1M7DZJ5</accession>
<dbReference type="Pfam" id="PF08338">
    <property type="entry name" value="DUF1731"/>
    <property type="match status" value="1"/>
</dbReference>
<evidence type="ECO:0000259" key="4">
    <source>
        <dbReference type="Pfam" id="PF08338"/>
    </source>
</evidence>
<dbReference type="OrthoDB" id="5377001at2"/>
<dbReference type="RefSeq" id="WP_079544047.1">
    <property type="nucleotide sequence ID" value="NZ_LT670844.1"/>
</dbReference>
<gene>
    <name evidence="5" type="ORF">SAMN05444159_6982</name>
</gene>
<evidence type="ECO:0000313" key="6">
    <source>
        <dbReference type="Proteomes" id="UP000189935"/>
    </source>
</evidence>
<dbReference type="Gene3D" id="3.40.50.720">
    <property type="entry name" value="NAD(P)-binding Rossmann-like Domain"/>
    <property type="match status" value="1"/>
</dbReference>
<dbReference type="InterPro" id="IPR010099">
    <property type="entry name" value="SDR39U1"/>
</dbReference>
<feature type="transmembrane region" description="Helical" evidence="2">
    <location>
        <begin position="67"/>
        <end position="87"/>
    </location>
</feature>
<dbReference type="Proteomes" id="UP000189935">
    <property type="component" value="Chromosome I"/>
</dbReference>
<feature type="domain" description="NAD-dependent epimerase/dehydratase" evidence="3">
    <location>
        <begin position="185"/>
        <end position="397"/>
    </location>
</feature>
<name>A0A1M7DZJ5_9BRAD</name>
<comment type="similarity">
    <text evidence="1">Belongs to the NAD(P)-dependent epimerase/dehydratase family. SDR39U1 subfamily.</text>
</comment>
<dbReference type="SUPFAM" id="SSF51735">
    <property type="entry name" value="NAD(P)-binding Rossmann-fold domains"/>
    <property type="match status" value="1"/>
</dbReference>
<reference evidence="5 6" key="1">
    <citation type="submission" date="2016-11" db="EMBL/GenBank/DDBJ databases">
        <authorList>
            <person name="Jaros S."/>
            <person name="Januszkiewicz K."/>
            <person name="Wedrychowicz H."/>
        </authorList>
    </citation>
    <scope>NUCLEOTIDE SEQUENCE [LARGE SCALE GENOMIC DNA]</scope>
    <source>
        <strain evidence="5 6">GAS499</strain>
    </source>
</reference>